<gene>
    <name evidence="2" type="ORF">L484_023647</name>
</gene>
<feature type="region of interest" description="Disordered" evidence="1">
    <location>
        <begin position="1"/>
        <end position="28"/>
    </location>
</feature>
<evidence type="ECO:0000313" key="3">
    <source>
        <dbReference type="Proteomes" id="UP000030645"/>
    </source>
</evidence>
<evidence type="ECO:0000256" key="1">
    <source>
        <dbReference type="SAM" id="MobiDB-lite"/>
    </source>
</evidence>
<evidence type="ECO:0000313" key="2">
    <source>
        <dbReference type="EMBL" id="EXB89994.1"/>
    </source>
</evidence>
<feature type="compositionally biased region" description="Low complexity" evidence="1">
    <location>
        <begin position="117"/>
        <end position="126"/>
    </location>
</feature>
<reference evidence="3" key="1">
    <citation type="submission" date="2013-01" db="EMBL/GenBank/DDBJ databases">
        <title>Draft Genome Sequence of a Mulberry Tree, Morus notabilis C.K. Schneid.</title>
        <authorList>
            <person name="He N."/>
            <person name="Zhao S."/>
        </authorList>
    </citation>
    <scope>NUCLEOTIDE SEQUENCE</scope>
</reference>
<accession>W9RGJ3</accession>
<keyword evidence="3" id="KW-1185">Reference proteome</keyword>
<sequence length="160" mass="17471">MEIPKRSVVPSGSRPPYHNIPQLASSEAPKLPALVVSTPHITPPRYVHHDRYHIAPINRARGVKPVQKIRSPSGTDNNRLKPTEEASATSTPTAGDRLTESRKIPPPPYDHPSTAEPPVSLLSLPLPSSSPLLLRRITVAGRSPQSSLQKRRPSCISDRT</sequence>
<feature type="region of interest" description="Disordered" evidence="1">
    <location>
        <begin position="57"/>
        <end position="126"/>
    </location>
</feature>
<protein>
    <submittedName>
        <fullName evidence="2">Uncharacterized protein</fullName>
    </submittedName>
</protein>
<dbReference type="AlphaFoldDB" id="W9RGJ3"/>
<dbReference type="EMBL" id="KE345018">
    <property type="protein sequence ID" value="EXB89994.1"/>
    <property type="molecule type" value="Genomic_DNA"/>
</dbReference>
<organism evidence="2 3">
    <name type="scientific">Morus notabilis</name>
    <dbReference type="NCBI Taxonomy" id="981085"/>
    <lineage>
        <taxon>Eukaryota</taxon>
        <taxon>Viridiplantae</taxon>
        <taxon>Streptophyta</taxon>
        <taxon>Embryophyta</taxon>
        <taxon>Tracheophyta</taxon>
        <taxon>Spermatophyta</taxon>
        <taxon>Magnoliopsida</taxon>
        <taxon>eudicotyledons</taxon>
        <taxon>Gunneridae</taxon>
        <taxon>Pentapetalae</taxon>
        <taxon>rosids</taxon>
        <taxon>fabids</taxon>
        <taxon>Rosales</taxon>
        <taxon>Moraceae</taxon>
        <taxon>Moreae</taxon>
        <taxon>Morus</taxon>
    </lineage>
</organism>
<dbReference type="Proteomes" id="UP000030645">
    <property type="component" value="Unassembled WGS sequence"/>
</dbReference>
<name>W9RGJ3_9ROSA</name>
<feature type="region of interest" description="Disordered" evidence="1">
    <location>
        <begin position="141"/>
        <end position="160"/>
    </location>
</feature>
<feature type="compositionally biased region" description="Low complexity" evidence="1">
    <location>
        <begin position="85"/>
        <end position="94"/>
    </location>
</feature>
<proteinExistence type="predicted"/>